<dbReference type="GO" id="GO:0005829">
    <property type="term" value="C:cytosol"/>
    <property type="evidence" value="ECO:0007669"/>
    <property type="project" value="TreeGrafter"/>
</dbReference>
<keyword evidence="11" id="KW-0479">Metal-binding</keyword>
<keyword evidence="13" id="KW-1185">Reference proteome</keyword>
<comment type="caution">
    <text evidence="11">Lacks conserved residue(s) required for the propagation of feature annotation.</text>
</comment>
<feature type="binding site" evidence="11">
    <location>
        <position position="62"/>
    </location>
    <ligand>
        <name>substrate</name>
    </ligand>
</feature>
<evidence type="ECO:0000256" key="6">
    <source>
        <dbReference type="ARBA" id="ARBA00022741"/>
    </source>
</evidence>
<dbReference type="GO" id="GO:0009423">
    <property type="term" value="P:chorismate biosynthetic process"/>
    <property type="evidence" value="ECO:0007669"/>
    <property type="project" value="UniProtKB-UniRule"/>
</dbReference>
<dbReference type="PROSITE" id="PS01128">
    <property type="entry name" value="SHIKIMATE_KINASE"/>
    <property type="match status" value="1"/>
</dbReference>
<feature type="binding site" evidence="11">
    <location>
        <position position="39"/>
    </location>
    <ligand>
        <name>substrate</name>
    </ligand>
</feature>
<dbReference type="GO" id="GO:0009073">
    <property type="term" value="P:aromatic amino acid family biosynthetic process"/>
    <property type="evidence" value="ECO:0007669"/>
    <property type="project" value="UniProtKB-KW"/>
</dbReference>
<comment type="similarity">
    <text evidence="2 11">Belongs to the shikimate kinase family.</text>
</comment>
<keyword evidence="5 11" id="KW-0808">Transferase</keyword>
<evidence type="ECO:0000256" key="5">
    <source>
        <dbReference type="ARBA" id="ARBA00022679"/>
    </source>
</evidence>
<comment type="cofactor">
    <cofactor evidence="11">
        <name>Mg(2+)</name>
        <dbReference type="ChEBI" id="CHEBI:18420"/>
    </cofactor>
    <text evidence="11">Binds 1 Mg(2+) ion per subunit.</text>
</comment>
<organism evidence="12 13">
    <name type="scientific">Renibacterium salmoninarum (strain ATCC 33209 / DSM 20767 / JCM 11484 / NBRC 15589 / NCIMB 2235)</name>
    <dbReference type="NCBI Taxonomy" id="288705"/>
    <lineage>
        <taxon>Bacteria</taxon>
        <taxon>Bacillati</taxon>
        <taxon>Actinomycetota</taxon>
        <taxon>Actinomycetes</taxon>
        <taxon>Micrococcales</taxon>
        <taxon>Micrococcaceae</taxon>
        <taxon>Renibacterium</taxon>
    </lineage>
</organism>
<keyword evidence="9 11" id="KW-0057">Aromatic amino acid biosynthesis</keyword>
<dbReference type="EC" id="2.7.1.71" evidence="3 11"/>
<feature type="binding site" evidence="11">
    <location>
        <position position="143"/>
    </location>
    <ligand>
        <name>substrate</name>
    </ligand>
</feature>
<evidence type="ECO:0000256" key="10">
    <source>
        <dbReference type="ARBA" id="ARBA00048567"/>
    </source>
</evidence>
<dbReference type="KEGG" id="rsa:RSal33209_1974"/>
<comment type="catalytic activity">
    <reaction evidence="10 11">
        <text>shikimate + ATP = 3-phosphoshikimate + ADP + H(+)</text>
        <dbReference type="Rhea" id="RHEA:13121"/>
        <dbReference type="ChEBI" id="CHEBI:15378"/>
        <dbReference type="ChEBI" id="CHEBI:30616"/>
        <dbReference type="ChEBI" id="CHEBI:36208"/>
        <dbReference type="ChEBI" id="CHEBI:145989"/>
        <dbReference type="ChEBI" id="CHEBI:456216"/>
        <dbReference type="EC" id="2.7.1.71"/>
    </reaction>
</comment>
<dbReference type="CDD" id="cd00464">
    <property type="entry name" value="SK"/>
    <property type="match status" value="1"/>
</dbReference>
<reference evidence="13" key="1">
    <citation type="journal article" date="2008" name="J. Bacteriol.">
        <title>Genome sequence of the fish pathogen Renibacterium salmoninarum suggests reductive evolution away from an environmental Arthrobacter ancestor.</title>
        <authorList>
            <person name="Wiens G.D."/>
            <person name="Rockey D.D."/>
            <person name="Wu Z."/>
            <person name="Chang J."/>
            <person name="Levy R."/>
            <person name="Crane S."/>
            <person name="Chen D.S."/>
            <person name="Capri G.R."/>
            <person name="Burnett J.R."/>
            <person name="Sudheesh P.S."/>
            <person name="Schipma M.J."/>
            <person name="Burd H."/>
            <person name="Bhattacharyya A."/>
            <person name="Rhodes L.D."/>
            <person name="Kaul R."/>
            <person name="Strom M.S."/>
        </authorList>
    </citation>
    <scope>NUCLEOTIDE SEQUENCE [LARGE SCALE GENOMIC DNA]</scope>
    <source>
        <strain evidence="13">ATCC 33209 / DSM 20767 / JCM 11484 / NBRC 15589 / NCIMB 2235</strain>
    </source>
</reference>
<dbReference type="UniPathway" id="UPA00053">
    <property type="reaction ID" value="UER00088"/>
</dbReference>
<dbReference type="GO" id="GO:0008652">
    <property type="term" value="P:amino acid biosynthetic process"/>
    <property type="evidence" value="ECO:0007669"/>
    <property type="project" value="UniProtKB-KW"/>
</dbReference>
<dbReference type="HOGENOM" id="CLU_057607_3_3_11"/>
<dbReference type="eggNOG" id="COG0703">
    <property type="taxonomic scope" value="Bacteria"/>
</dbReference>
<feature type="binding site" evidence="11">
    <location>
        <position position="122"/>
    </location>
    <ligand>
        <name>ATP</name>
        <dbReference type="ChEBI" id="CHEBI:30616"/>
    </ligand>
</feature>
<keyword evidence="6 11" id="KW-0547">Nucleotide-binding</keyword>
<dbReference type="Proteomes" id="UP000002007">
    <property type="component" value="Chromosome"/>
</dbReference>
<evidence type="ECO:0000256" key="2">
    <source>
        <dbReference type="ARBA" id="ARBA00006997"/>
    </source>
</evidence>
<keyword evidence="4 11" id="KW-0028">Amino-acid biosynthesis</keyword>
<sequence length="190" mass="20834">MIEPSSERTIVLIGPMAVGKTTIGTELAALTGRDFADSDQVFEAKSGKISQVFASRGEQWFRQQEARIIAELIGGDKPLVLSVGGGAVLDSGTQQLLAKATVVFLEADLETVRERIVRSSSRPLLNATGVDPLKKWLQLFSDRELVYRKLADLTLDVRHGTPQELASTLKELIWPVAKPHQKDQIAEESL</sequence>
<evidence type="ECO:0000256" key="7">
    <source>
        <dbReference type="ARBA" id="ARBA00022777"/>
    </source>
</evidence>
<dbReference type="STRING" id="288705.RSal33209_1974"/>
<evidence type="ECO:0000256" key="3">
    <source>
        <dbReference type="ARBA" id="ARBA00012154"/>
    </source>
</evidence>
<feature type="binding site" evidence="11">
    <location>
        <position position="85"/>
    </location>
    <ligand>
        <name>substrate</name>
    </ligand>
</feature>
<dbReference type="InterPro" id="IPR027417">
    <property type="entry name" value="P-loop_NTPase"/>
</dbReference>
<dbReference type="AlphaFoldDB" id="A9WSB9"/>
<dbReference type="HAMAP" id="MF_00109">
    <property type="entry name" value="Shikimate_kinase"/>
    <property type="match status" value="1"/>
</dbReference>
<dbReference type="GO" id="GO:0000287">
    <property type="term" value="F:magnesium ion binding"/>
    <property type="evidence" value="ECO:0007669"/>
    <property type="project" value="UniProtKB-UniRule"/>
</dbReference>
<dbReference type="InterPro" id="IPR023000">
    <property type="entry name" value="Shikimate_kinase_CS"/>
</dbReference>
<keyword evidence="11" id="KW-0963">Cytoplasm</keyword>
<name>A9WSB9_RENSM</name>
<dbReference type="InterPro" id="IPR000623">
    <property type="entry name" value="Shikimate_kinase/TSH1"/>
</dbReference>
<evidence type="ECO:0000256" key="4">
    <source>
        <dbReference type="ARBA" id="ARBA00022605"/>
    </source>
</evidence>
<comment type="pathway">
    <text evidence="1 11">Metabolic intermediate biosynthesis; chorismate biosynthesis; chorismate from D-erythrose 4-phosphate and phosphoenolpyruvate: step 5/7.</text>
</comment>
<evidence type="ECO:0000256" key="9">
    <source>
        <dbReference type="ARBA" id="ARBA00023141"/>
    </source>
</evidence>
<dbReference type="GO" id="GO:0004765">
    <property type="term" value="F:shikimate kinase activity"/>
    <property type="evidence" value="ECO:0007669"/>
    <property type="project" value="UniProtKB-UniRule"/>
</dbReference>
<evidence type="ECO:0000256" key="8">
    <source>
        <dbReference type="ARBA" id="ARBA00022840"/>
    </source>
</evidence>
<dbReference type="GO" id="GO:0005524">
    <property type="term" value="F:ATP binding"/>
    <property type="evidence" value="ECO:0007669"/>
    <property type="project" value="UniProtKB-UniRule"/>
</dbReference>
<keyword evidence="11" id="KW-0460">Magnesium</keyword>
<dbReference type="SUPFAM" id="SSF52540">
    <property type="entry name" value="P-loop containing nucleoside triphosphate hydrolases"/>
    <property type="match status" value="1"/>
</dbReference>
<dbReference type="InterPro" id="IPR031322">
    <property type="entry name" value="Shikimate/glucono_kinase"/>
</dbReference>
<proteinExistence type="inferred from homology"/>
<dbReference type="PANTHER" id="PTHR21087">
    <property type="entry name" value="SHIKIMATE KINASE"/>
    <property type="match status" value="1"/>
</dbReference>
<dbReference type="Pfam" id="PF01202">
    <property type="entry name" value="SKI"/>
    <property type="match status" value="1"/>
</dbReference>
<evidence type="ECO:0000313" key="12">
    <source>
        <dbReference type="EMBL" id="ABY23707.1"/>
    </source>
</evidence>
<protein>
    <recommendedName>
        <fullName evidence="3 11">Shikimate kinase</fullName>
        <shortName evidence="11">SK</shortName>
        <ecNumber evidence="3 11">2.7.1.71</ecNumber>
    </recommendedName>
</protein>
<dbReference type="RefSeq" id="WP_012245377.1">
    <property type="nucleotide sequence ID" value="NC_010168.1"/>
</dbReference>
<keyword evidence="8 11" id="KW-0067">ATP-binding</keyword>
<comment type="subcellular location">
    <subcellularLocation>
        <location evidence="11">Cytoplasm</location>
    </subcellularLocation>
</comment>
<evidence type="ECO:0000256" key="1">
    <source>
        <dbReference type="ARBA" id="ARBA00004842"/>
    </source>
</evidence>
<dbReference type="Gene3D" id="3.40.50.300">
    <property type="entry name" value="P-loop containing nucleotide triphosphate hydrolases"/>
    <property type="match status" value="1"/>
</dbReference>
<dbReference type="EMBL" id="CP000910">
    <property type="protein sequence ID" value="ABY23707.1"/>
    <property type="molecule type" value="Genomic_DNA"/>
</dbReference>
<evidence type="ECO:0000313" key="13">
    <source>
        <dbReference type="Proteomes" id="UP000002007"/>
    </source>
</evidence>
<feature type="binding site" evidence="11">
    <location>
        <begin position="17"/>
        <end position="22"/>
    </location>
    <ligand>
        <name>ATP</name>
        <dbReference type="ChEBI" id="CHEBI:30616"/>
    </ligand>
</feature>
<accession>A9WSB9</accession>
<dbReference type="PANTHER" id="PTHR21087:SF16">
    <property type="entry name" value="SHIKIMATE KINASE 1, CHLOROPLASTIC"/>
    <property type="match status" value="1"/>
</dbReference>
<gene>
    <name evidence="11" type="primary">aroK</name>
    <name evidence="12" type="ordered locus">RSal33209_1974</name>
</gene>
<evidence type="ECO:0000256" key="11">
    <source>
        <dbReference type="HAMAP-Rule" id="MF_00109"/>
    </source>
</evidence>
<feature type="binding site" evidence="11">
    <location>
        <position position="21"/>
    </location>
    <ligand>
        <name>Mg(2+)</name>
        <dbReference type="ChEBI" id="CHEBI:18420"/>
    </ligand>
</feature>
<keyword evidence="7 11" id="KW-0418">Kinase</keyword>
<comment type="function">
    <text evidence="11">Catalyzes the specific phosphorylation of the 3-hydroxyl group of shikimic acid using ATP as a cosubstrate.</text>
</comment>
<comment type="subunit">
    <text evidence="11">Monomer.</text>
</comment>
<dbReference type="PRINTS" id="PR01100">
    <property type="entry name" value="SHIKIMTKNASE"/>
</dbReference>